<dbReference type="InterPro" id="IPR036056">
    <property type="entry name" value="Fibrinogen-like_C"/>
</dbReference>
<dbReference type="Ensembl" id="ENSDCDT00010020878.1">
    <property type="protein sequence ID" value="ENSDCDP00010019760.1"/>
    <property type="gene ID" value="ENSDCDG00010008894.1"/>
</dbReference>
<keyword evidence="1" id="KW-1015">Disulfide bond</keyword>
<evidence type="ECO:0000313" key="5">
    <source>
        <dbReference type="Proteomes" id="UP000694580"/>
    </source>
</evidence>
<sequence length="247" mass="28414">MLCLSVWNQVFCFLALVFPLLVSSLPTLPQDCEDLYSSGHTLSEVYTIYPAGISSPVQAYCDMGCEDSEKNEHWTVIQRRFDGSVNFYRPWDQYRNGFGFKDGEYWLGLEWLHQLTKKKKYELRVDLEDFEKNKAHALYSTFSVGSEDEGYTLTVSGFVDGGAGDSLTYHSGQKFSTFDKDQDSDSGNCATRYLGAFWYNSCHFTNPNGIYKWGREGTLYATGVDWRHWKGYDYSLKLFSMKIRPVT</sequence>
<dbReference type="InterPro" id="IPR014716">
    <property type="entry name" value="Fibrinogen_a/b/g_C_1"/>
</dbReference>
<dbReference type="FunFam" id="3.90.215.10:FF:000001">
    <property type="entry name" value="Tenascin isoform 1"/>
    <property type="match status" value="1"/>
</dbReference>
<name>A0AAY4BFR7_9TELE</name>
<keyword evidence="5" id="KW-1185">Reference proteome</keyword>
<dbReference type="InterPro" id="IPR002181">
    <property type="entry name" value="Fibrinogen_a/b/g_C_dom"/>
</dbReference>
<evidence type="ECO:0000256" key="2">
    <source>
        <dbReference type="SAM" id="SignalP"/>
    </source>
</evidence>
<keyword evidence="2" id="KW-0732">Signal</keyword>
<organism evidence="4 5">
    <name type="scientific">Denticeps clupeoides</name>
    <name type="common">denticle herring</name>
    <dbReference type="NCBI Taxonomy" id="299321"/>
    <lineage>
        <taxon>Eukaryota</taxon>
        <taxon>Metazoa</taxon>
        <taxon>Chordata</taxon>
        <taxon>Craniata</taxon>
        <taxon>Vertebrata</taxon>
        <taxon>Euteleostomi</taxon>
        <taxon>Actinopterygii</taxon>
        <taxon>Neopterygii</taxon>
        <taxon>Teleostei</taxon>
        <taxon>Clupei</taxon>
        <taxon>Clupeiformes</taxon>
        <taxon>Denticipitoidei</taxon>
        <taxon>Denticipitidae</taxon>
        <taxon>Denticeps</taxon>
    </lineage>
</organism>
<dbReference type="PANTHER" id="PTHR19143">
    <property type="entry name" value="FIBRINOGEN/TENASCIN/ANGIOPOEITIN"/>
    <property type="match status" value="1"/>
</dbReference>
<feature type="chain" id="PRO_5044286337" description="Fibrinogen C-terminal domain-containing protein" evidence="2">
    <location>
        <begin position="25"/>
        <end position="247"/>
    </location>
</feature>
<dbReference type="GeneTree" id="ENSGT00940000154615"/>
<gene>
    <name evidence="4" type="primary">MFAP4</name>
</gene>
<evidence type="ECO:0000313" key="4">
    <source>
        <dbReference type="Ensembl" id="ENSDCDP00010019760.1"/>
    </source>
</evidence>
<dbReference type="SMART" id="SM00186">
    <property type="entry name" value="FBG"/>
    <property type="match status" value="1"/>
</dbReference>
<reference evidence="4" key="3">
    <citation type="submission" date="2025-09" db="UniProtKB">
        <authorList>
            <consortium name="Ensembl"/>
        </authorList>
    </citation>
    <scope>IDENTIFICATION</scope>
</reference>
<dbReference type="AlphaFoldDB" id="A0AAY4BFR7"/>
<dbReference type="SUPFAM" id="SSF56496">
    <property type="entry name" value="Fibrinogen C-terminal domain-like"/>
    <property type="match status" value="1"/>
</dbReference>
<feature type="domain" description="Fibrinogen C-terminal" evidence="3">
    <location>
        <begin position="23"/>
        <end position="247"/>
    </location>
</feature>
<reference evidence="4" key="2">
    <citation type="submission" date="2025-08" db="UniProtKB">
        <authorList>
            <consortium name="Ensembl"/>
        </authorList>
    </citation>
    <scope>IDENTIFICATION</scope>
</reference>
<feature type="signal peptide" evidence="2">
    <location>
        <begin position="1"/>
        <end position="24"/>
    </location>
</feature>
<dbReference type="GO" id="GO:0048251">
    <property type="term" value="P:elastic fiber assembly"/>
    <property type="evidence" value="ECO:0007669"/>
    <property type="project" value="TreeGrafter"/>
</dbReference>
<evidence type="ECO:0000256" key="1">
    <source>
        <dbReference type="ARBA" id="ARBA00023157"/>
    </source>
</evidence>
<dbReference type="PROSITE" id="PS51406">
    <property type="entry name" value="FIBRINOGEN_C_2"/>
    <property type="match status" value="1"/>
</dbReference>
<protein>
    <recommendedName>
        <fullName evidence="3">Fibrinogen C-terminal domain-containing protein</fullName>
    </recommendedName>
</protein>
<proteinExistence type="predicted"/>
<accession>A0AAY4BFR7</accession>
<dbReference type="GO" id="GO:0005615">
    <property type="term" value="C:extracellular space"/>
    <property type="evidence" value="ECO:0007669"/>
    <property type="project" value="TreeGrafter"/>
</dbReference>
<dbReference type="PANTHER" id="PTHR19143:SF225">
    <property type="entry name" value="MICROFIBRIL-ASSOCIATED GLYCOPROTEIN 4"/>
    <property type="match status" value="1"/>
</dbReference>
<reference evidence="4 5" key="1">
    <citation type="submission" date="2020-06" db="EMBL/GenBank/DDBJ databases">
        <authorList>
            <consortium name="Wellcome Sanger Institute Data Sharing"/>
        </authorList>
    </citation>
    <scope>NUCLEOTIDE SEQUENCE [LARGE SCALE GENOMIC DNA]</scope>
</reference>
<dbReference type="Pfam" id="PF00147">
    <property type="entry name" value="Fibrinogen_C"/>
    <property type="match status" value="1"/>
</dbReference>
<dbReference type="Proteomes" id="UP000694580">
    <property type="component" value="Chromosome 3"/>
</dbReference>
<dbReference type="Gene3D" id="3.90.215.10">
    <property type="entry name" value="Gamma Fibrinogen, chain A, domain 1"/>
    <property type="match status" value="1"/>
</dbReference>
<dbReference type="CDD" id="cd00087">
    <property type="entry name" value="FReD"/>
    <property type="match status" value="1"/>
</dbReference>
<dbReference type="InterPro" id="IPR050373">
    <property type="entry name" value="Fibrinogen_C-term_domain"/>
</dbReference>
<evidence type="ECO:0000259" key="3">
    <source>
        <dbReference type="PROSITE" id="PS51406"/>
    </source>
</evidence>